<accession>X0WE89</accession>
<evidence type="ECO:0000256" key="4">
    <source>
        <dbReference type="ARBA" id="ARBA00022741"/>
    </source>
</evidence>
<comment type="caution">
    <text evidence="9">The sequence shown here is derived from an EMBL/GenBank/DDBJ whole genome shotgun (WGS) entry which is preliminary data.</text>
</comment>
<dbReference type="InterPro" id="IPR002133">
    <property type="entry name" value="S-AdoMet_synthetase"/>
</dbReference>
<dbReference type="EMBL" id="BARS01045022">
    <property type="protein sequence ID" value="GAG28955.1"/>
    <property type="molecule type" value="Genomic_DNA"/>
</dbReference>
<reference evidence="9" key="1">
    <citation type="journal article" date="2014" name="Front. Microbiol.">
        <title>High frequency of phylogenetically diverse reductive dehalogenase-homologous genes in deep subseafloor sedimentary metagenomes.</title>
        <authorList>
            <person name="Kawai M."/>
            <person name="Futagami T."/>
            <person name="Toyoda A."/>
            <person name="Takaki Y."/>
            <person name="Nishi S."/>
            <person name="Hori S."/>
            <person name="Arai W."/>
            <person name="Tsubouchi T."/>
            <person name="Morono Y."/>
            <person name="Uchiyama I."/>
            <person name="Ito T."/>
            <person name="Fujiyama A."/>
            <person name="Inagaki F."/>
            <person name="Takami H."/>
        </authorList>
    </citation>
    <scope>NUCLEOTIDE SEQUENCE</scope>
    <source>
        <strain evidence="9">Expedition CK06-06</strain>
    </source>
</reference>
<keyword evidence="4" id="KW-0547">Nucleotide-binding</keyword>
<dbReference type="Gene3D" id="3.30.300.10">
    <property type="match status" value="1"/>
</dbReference>
<dbReference type="GO" id="GO:0004478">
    <property type="term" value="F:methionine adenosyltransferase activity"/>
    <property type="evidence" value="ECO:0007669"/>
    <property type="project" value="InterPro"/>
</dbReference>
<dbReference type="InterPro" id="IPR022630">
    <property type="entry name" value="S-AdoMet_synt_C"/>
</dbReference>
<dbReference type="InterPro" id="IPR022636">
    <property type="entry name" value="S-AdoMet_synthetase_sfam"/>
</dbReference>
<dbReference type="PANTHER" id="PTHR11964">
    <property type="entry name" value="S-ADENOSYLMETHIONINE SYNTHETASE"/>
    <property type="match status" value="1"/>
</dbReference>
<keyword evidence="7" id="KW-0630">Potassium</keyword>
<keyword evidence="1" id="KW-0554">One-carbon metabolism</keyword>
<keyword evidence="3" id="KW-0479">Metal-binding</keyword>
<dbReference type="GO" id="GO:0006556">
    <property type="term" value="P:S-adenosylmethionine biosynthetic process"/>
    <property type="evidence" value="ECO:0007669"/>
    <property type="project" value="InterPro"/>
</dbReference>
<keyword evidence="2" id="KW-0808">Transferase</keyword>
<organism evidence="9">
    <name type="scientific">marine sediment metagenome</name>
    <dbReference type="NCBI Taxonomy" id="412755"/>
    <lineage>
        <taxon>unclassified sequences</taxon>
        <taxon>metagenomes</taxon>
        <taxon>ecological metagenomes</taxon>
    </lineage>
</organism>
<evidence type="ECO:0000313" key="9">
    <source>
        <dbReference type="EMBL" id="GAG28955.1"/>
    </source>
</evidence>
<gene>
    <name evidence="9" type="ORF">S01H1_67941</name>
</gene>
<evidence type="ECO:0000256" key="5">
    <source>
        <dbReference type="ARBA" id="ARBA00022840"/>
    </source>
</evidence>
<dbReference type="GO" id="GO:0005524">
    <property type="term" value="F:ATP binding"/>
    <property type="evidence" value="ECO:0007669"/>
    <property type="project" value="UniProtKB-KW"/>
</dbReference>
<dbReference type="SUPFAM" id="SSF55973">
    <property type="entry name" value="S-adenosylmethionine synthetase"/>
    <property type="match status" value="1"/>
</dbReference>
<proteinExistence type="predicted"/>
<evidence type="ECO:0000256" key="3">
    <source>
        <dbReference type="ARBA" id="ARBA00022723"/>
    </source>
</evidence>
<dbReference type="GO" id="GO:0006730">
    <property type="term" value="P:one-carbon metabolic process"/>
    <property type="evidence" value="ECO:0007669"/>
    <property type="project" value="UniProtKB-KW"/>
</dbReference>
<keyword evidence="6" id="KW-0460">Magnesium</keyword>
<feature type="domain" description="S-adenosylmethionine synthetase C-terminal" evidence="8">
    <location>
        <begin position="3"/>
        <end position="51"/>
    </location>
</feature>
<dbReference type="AlphaFoldDB" id="X0WE89"/>
<sequence length="64" mass="7674">PQPKILELIKKNYDLRPEAIIRYLKLRRPIYKKTAAYGHFGREDENFTWEKTDKAEILREQAGL</sequence>
<evidence type="ECO:0000259" key="8">
    <source>
        <dbReference type="Pfam" id="PF02773"/>
    </source>
</evidence>
<dbReference type="Pfam" id="PF02773">
    <property type="entry name" value="S-AdoMet_synt_C"/>
    <property type="match status" value="1"/>
</dbReference>
<dbReference type="GO" id="GO:0046872">
    <property type="term" value="F:metal ion binding"/>
    <property type="evidence" value="ECO:0007669"/>
    <property type="project" value="UniProtKB-KW"/>
</dbReference>
<keyword evidence="5" id="KW-0067">ATP-binding</keyword>
<evidence type="ECO:0000256" key="6">
    <source>
        <dbReference type="ARBA" id="ARBA00022842"/>
    </source>
</evidence>
<name>X0WE89_9ZZZZ</name>
<feature type="non-terminal residue" evidence="9">
    <location>
        <position position="1"/>
    </location>
</feature>
<evidence type="ECO:0000256" key="2">
    <source>
        <dbReference type="ARBA" id="ARBA00022679"/>
    </source>
</evidence>
<evidence type="ECO:0000256" key="1">
    <source>
        <dbReference type="ARBA" id="ARBA00022563"/>
    </source>
</evidence>
<evidence type="ECO:0000256" key="7">
    <source>
        <dbReference type="ARBA" id="ARBA00022958"/>
    </source>
</evidence>
<protein>
    <recommendedName>
        <fullName evidence="8">S-adenosylmethionine synthetase C-terminal domain-containing protein</fullName>
    </recommendedName>
</protein>